<dbReference type="PANTHER" id="PTHR23044">
    <property type="entry name" value="3'-5' EXONUCLEASE ERI1-RELATED"/>
    <property type="match status" value="1"/>
</dbReference>
<protein>
    <submittedName>
        <fullName evidence="7">Exoribonuclease</fullName>
    </submittedName>
</protein>
<dbReference type="EMBL" id="JBBJCI010000019">
    <property type="protein sequence ID" value="KAK7254736.1"/>
    <property type="molecule type" value="Genomic_DNA"/>
</dbReference>
<comment type="caution">
    <text evidence="7">The sequence shown here is derived from an EMBL/GenBank/DDBJ whole genome shotgun (WGS) entry which is preliminary data.</text>
</comment>
<dbReference type="SMART" id="SM00479">
    <property type="entry name" value="EXOIII"/>
    <property type="match status" value="1"/>
</dbReference>
<feature type="region of interest" description="Disordered" evidence="4">
    <location>
        <begin position="283"/>
        <end position="312"/>
    </location>
</feature>
<evidence type="ECO:0000256" key="5">
    <source>
        <dbReference type="SAM" id="SignalP"/>
    </source>
</evidence>
<dbReference type="SUPFAM" id="SSF53098">
    <property type="entry name" value="Ribonuclease H-like"/>
    <property type="match status" value="1"/>
</dbReference>
<keyword evidence="2" id="KW-0378">Hydrolase</keyword>
<evidence type="ECO:0000256" key="3">
    <source>
        <dbReference type="ARBA" id="ARBA00022839"/>
    </source>
</evidence>
<name>A0ABR1GF93_AURAN</name>
<dbReference type="CDD" id="cd06133">
    <property type="entry name" value="ERI-1_3'hExo_like"/>
    <property type="match status" value="1"/>
</dbReference>
<organism evidence="7 8">
    <name type="scientific">Aureococcus anophagefferens</name>
    <name type="common">Harmful bloom alga</name>
    <dbReference type="NCBI Taxonomy" id="44056"/>
    <lineage>
        <taxon>Eukaryota</taxon>
        <taxon>Sar</taxon>
        <taxon>Stramenopiles</taxon>
        <taxon>Ochrophyta</taxon>
        <taxon>Pelagophyceae</taxon>
        <taxon>Pelagomonadales</taxon>
        <taxon>Pelagomonadaceae</taxon>
        <taxon>Aureococcus</taxon>
    </lineage>
</organism>
<dbReference type="InterPro" id="IPR013520">
    <property type="entry name" value="Ribonucl_H"/>
</dbReference>
<dbReference type="InterPro" id="IPR036397">
    <property type="entry name" value="RNaseH_sf"/>
</dbReference>
<dbReference type="InterPro" id="IPR012337">
    <property type="entry name" value="RNaseH-like_sf"/>
</dbReference>
<evidence type="ECO:0000256" key="1">
    <source>
        <dbReference type="ARBA" id="ARBA00022722"/>
    </source>
</evidence>
<keyword evidence="5" id="KW-0732">Signal</keyword>
<dbReference type="Gene3D" id="3.30.420.10">
    <property type="entry name" value="Ribonuclease H-like superfamily/Ribonuclease H"/>
    <property type="match status" value="1"/>
</dbReference>
<keyword evidence="3" id="KW-0269">Exonuclease</keyword>
<feature type="region of interest" description="Disordered" evidence="4">
    <location>
        <begin position="24"/>
        <end position="70"/>
    </location>
</feature>
<dbReference type="Proteomes" id="UP001363151">
    <property type="component" value="Unassembled WGS sequence"/>
</dbReference>
<evidence type="ECO:0000313" key="8">
    <source>
        <dbReference type="Proteomes" id="UP001363151"/>
    </source>
</evidence>
<feature type="signal peptide" evidence="5">
    <location>
        <begin position="1"/>
        <end position="20"/>
    </location>
</feature>
<dbReference type="PANTHER" id="PTHR23044:SF61">
    <property type="entry name" value="3'-5' EXORIBONUCLEASE 1-RELATED"/>
    <property type="match status" value="1"/>
</dbReference>
<sequence>MLALRAFFAWLRSFIAAALGRQTPQQIAAPPQKPAKRHKPKRQKQHPKAPAPAPSTTPTPAAAPAPTTPNAQHDLPYRYLVVVDFECTCVADTTYQKKTPFSHEIIEFPAVVVDLTLGESQDVFARPTFQRFVRPTERPRLSDFCTKLTGISQETVDAAEPLADVLAAFRAWLEEQNLAPGTYAMAADGPWDLRKFLLGECARKHLAADPRWRTWVDVSLHLRKHYDVKRPGNLENKLALLGLAFEGRPHSGLDDARNIARLALRLRRDGCALRVNDGWGDDRLTPRSRTDGERRAARKNGRAEEGRARRGREAARARLHDVSW</sequence>
<feature type="compositionally biased region" description="Pro residues" evidence="4">
    <location>
        <begin position="49"/>
        <end position="67"/>
    </location>
</feature>
<dbReference type="Pfam" id="PF00929">
    <property type="entry name" value="RNase_T"/>
    <property type="match status" value="1"/>
</dbReference>
<accession>A0ABR1GF93</accession>
<dbReference type="InterPro" id="IPR047201">
    <property type="entry name" value="ERI-1_3'hExo-like"/>
</dbReference>
<evidence type="ECO:0000256" key="2">
    <source>
        <dbReference type="ARBA" id="ARBA00022801"/>
    </source>
</evidence>
<feature type="compositionally biased region" description="Basic residues" evidence="4">
    <location>
        <begin position="34"/>
        <end position="47"/>
    </location>
</feature>
<feature type="chain" id="PRO_5047012075" evidence="5">
    <location>
        <begin position="21"/>
        <end position="324"/>
    </location>
</feature>
<feature type="domain" description="Exonuclease" evidence="6">
    <location>
        <begin position="79"/>
        <end position="272"/>
    </location>
</feature>
<keyword evidence="8" id="KW-1185">Reference proteome</keyword>
<evidence type="ECO:0000256" key="4">
    <source>
        <dbReference type="SAM" id="MobiDB-lite"/>
    </source>
</evidence>
<reference evidence="7 8" key="1">
    <citation type="submission" date="2024-03" db="EMBL/GenBank/DDBJ databases">
        <title>Aureococcus anophagefferens CCMP1851 and Kratosvirus quantuckense: Draft genome of a second virus-susceptible host strain in the model system.</title>
        <authorList>
            <person name="Chase E."/>
            <person name="Truchon A.R."/>
            <person name="Schepens W."/>
            <person name="Wilhelm S.W."/>
        </authorList>
    </citation>
    <scope>NUCLEOTIDE SEQUENCE [LARGE SCALE GENOMIC DNA]</scope>
    <source>
        <strain evidence="7 8">CCMP1851</strain>
    </source>
</reference>
<gene>
    <name evidence="7" type="primary">ERI1</name>
    <name evidence="7" type="ORF">SO694_00130020</name>
</gene>
<evidence type="ECO:0000259" key="6">
    <source>
        <dbReference type="SMART" id="SM00479"/>
    </source>
</evidence>
<proteinExistence type="predicted"/>
<evidence type="ECO:0000313" key="7">
    <source>
        <dbReference type="EMBL" id="KAK7254736.1"/>
    </source>
</evidence>
<dbReference type="InterPro" id="IPR051274">
    <property type="entry name" value="3-5_Exoribonuclease"/>
</dbReference>
<keyword evidence="1" id="KW-0540">Nuclease</keyword>